<dbReference type="AlphaFoldDB" id="A0A1N6FLE9"/>
<dbReference type="PANTHER" id="PTHR35609">
    <property type="entry name" value="MACRO DOMAIN-CONTAINING PROTEIN"/>
    <property type="match status" value="1"/>
</dbReference>
<protein>
    <recommendedName>
        <fullName evidence="3">Macro domain-containing protein</fullName>
    </recommendedName>
</protein>
<dbReference type="EMBL" id="FSRL01000001">
    <property type="protein sequence ID" value="SIN96074.1"/>
    <property type="molecule type" value="Genomic_DNA"/>
</dbReference>
<evidence type="ECO:0008006" key="3">
    <source>
        <dbReference type="Google" id="ProtNLM"/>
    </source>
</evidence>
<keyword evidence="2" id="KW-1185">Reference proteome</keyword>
<dbReference type="RefSeq" id="WP_074255867.1">
    <property type="nucleotide sequence ID" value="NZ_FSRL01000001.1"/>
</dbReference>
<name>A0A1N6FLE9_9RHOB</name>
<accession>A0A1N6FLE9</accession>
<dbReference type="PANTHER" id="PTHR35609:SF1">
    <property type="entry name" value="MACRO DOMAIN-CONTAINING PROTEIN"/>
    <property type="match status" value="1"/>
</dbReference>
<dbReference type="Proteomes" id="UP000184932">
    <property type="component" value="Unassembled WGS sequence"/>
</dbReference>
<reference evidence="2" key="1">
    <citation type="submission" date="2016-11" db="EMBL/GenBank/DDBJ databases">
        <authorList>
            <person name="Varghese N."/>
            <person name="Submissions S."/>
        </authorList>
    </citation>
    <scope>NUCLEOTIDE SEQUENCE [LARGE SCALE GENOMIC DNA]</scope>
    <source>
        <strain evidence="2">DSM 29440</strain>
    </source>
</reference>
<organism evidence="1 2">
    <name type="scientific">Vannielia litorea</name>
    <dbReference type="NCBI Taxonomy" id="1217970"/>
    <lineage>
        <taxon>Bacteria</taxon>
        <taxon>Pseudomonadati</taxon>
        <taxon>Pseudomonadota</taxon>
        <taxon>Alphaproteobacteria</taxon>
        <taxon>Rhodobacterales</taxon>
        <taxon>Paracoccaceae</taxon>
        <taxon>Vannielia</taxon>
    </lineage>
</organism>
<dbReference type="OrthoDB" id="1452819at2"/>
<evidence type="ECO:0000313" key="2">
    <source>
        <dbReference type="Proteomes" id="UP000184932"/>
    </source>
</evidence>
<evidence type="ECO:0000313" key="1">
    <source>
        <dbReference type="EMBL" id="SIN96074.1"/>
    </source>
</evidence>
<gene>
    <name evidence="1" type="ORF">SAMN05444002_1764</name>
</gene>
<sequence>MDFFERLTGFRERGPEEVRRQLVVEKGALRSRVNGRVMRPGVLERVTGAALGPVPERGPSRFGQVVGEARALHLAHPGALFQVASQFNLLEMIAPDVTPAMGITRYEGDPTQGPACAIACAAGTIWRNYFAEHDGVAGQCTRQMDCLAPLGRALGNDGGALWEMRNGYALPHPGGLEAVGARLAGGTDSYRGLLEVGLQRDTEVTLEGGGHLVHQVYCSALPVAYGRPGPWAPFARLVLEEAYEITLGLAARLQVPVFLTLLGGGAFGNDKAWILGAMERAFRIYRNAGLEVAVVGHRAPDAEVGRLIAAMGGQG</sequence>
<proteinExistence type="predicted"/>